<sequence>MSHNEQTQTLRPSLCFTTSTGEEHKCHDAVCFRHLEGRACRTTADRKAAEEVDVVIIPVVPAGAKRARKRAPESSGGGDPHVSLVQSSLLAACGAALTALHSAGLRAVVDDDPRKTPGAKYNHWEHRGVALRVELGAREVAAGGHCLALHPRLAALLPTAAAAVAAASSGTAADDGDPGQSAAGAAGTRGGGAGKPSLRLNSLSAPALVAACLAVRAAAAPPDHEAESGAGGSGGKPLAPSGWCRKLHLWPQQMAAWASPDAAVQSLQAILQAGTTADPGSEVTAPHAQAEPSCGGREALLSQALAAEAGGGLGEGGGSPQAAAALALALARPCVAHLRSLMGLGRPCCCGRGHYSLKELQEEVAAHYSQATSGDSVVRWTKLQAPAPPQEPEQGLGQQPGQGGPTQRRQGGSAAGANAGLGAAASRRRCEAGDEGSEDGEGEREGGGGCRAVLLVGCIPASAPAGTVKAQLAEAFAPFGCRGVAVSRTRSGGSHGWARVTLAAADDAAAAAAAATAVRQLDGVLRLAGRRLSVAPSCGRLDTVFPGLPFPLRSALRLDPTAAFSATDQASADAMTRLLADLAQSLFRMPQQSTMASENRTETEAAGASAGTTVAVAPAAPESPAVVAKPGTEAEARDGGEEARARGKGLLPLAVTDGTGCSGGNALSFARAFGRVAAVELDEERAADLRYNAALVGAWAAFTQRRRTEAAERREDEGHSRAEDAAEGMQSRGNSSAPGSGGGEEAQEEAVLMGDLEVLCGDYTALASSLRQDLVFLDPPWGGPQYRGASSGPAPSSTPATAASPCDPQPWPQLQPQALHPGDIAFVLGPQPLSWLVAGLLASGWAGLVGLKLPTRSEGELRALQARVRQLLAASQAEAAAAEGVGVGRLEASGGGEAGRGGAGVCEGCGGRLLLGVEVTLGRSALVLFLLLPYTPYTYTPCPAGESSAESRGGAGSGAEVVECGRALAATADAAAGQAAGDAGLGASTAVSGSNGAGNGGAGAAEGPREAGAVQGRRGARGLAAPVCPACARSVTAFRAVLRTRCTELGLPYRVLCTDVLKG</sequence>
<dbReference type="Gene3D" id="3.40.50.150">
    <property type="entry name" value="Vaccinia Virus protein VP39"/>
    <property type="match status" value="1"/>
</dbReference>
<name>A0A836BT70_9CHLO</name>
<dbReference type="OrthoDB" id="194443at2759"/>
<dbReference type="SUPFAM" id="SSF52954">
    <property type="entry name" value="Class II aaRS ABD-related"/>
    <property type="match status" value="1"/>
</dbReference>
<gene>
    <name evidence="3" type="ORF">HYH03_014850</name>
</gene>
<feature type="region of interest" description="Disordered" evidence="1">
    <location>
        <begin position="786"/>
        <end position="810"/>
    </location>
</feature>
<feature type="region of interest" description="Disordered" evidence="1">
    <location>
        <begin position="997"/>
        <end position="1016"/>
    </location>
</feature>
<feature type="compositionally biased region" description="Low complexity" evidence="1">
    <location>
        <begin position="405"/>
        <end position="425"/>
    </location>
</feature>
<dbReference type="GO" id="GO:0005634">
    <property type="term" value="C:nucleus"/>
    <property type="evidence" value="ECO:0007669"/>
    <property type="project" value="TreeGrafter"/>
</dbReference>
<dbReference type="Proteomes" id="UP000612055">
    <property type="component" value="Unassembled WGS sequence"/>
</dbReference>
<dbReference type="Gene3D" id="3.40.50.800">
    <property type="entry name" value="Anticodon-binding domain"/>
    <property type="match status" value="1"/>
</dbReference>
<feature type="region of interest" description="Disordered" evidence="1">
    <location>
        <begin position="710"/>
        <end position="748"/>
    </location>
</feature>
<feature type="compositionally biased region" description="Low complexity" evidence="1">
    <location>
        <begin position="788"/>
        <end position="805"/>
    </location>
</feature>
<comment type="caution">
    <text evidence="3">The sequence shown here is derived from an EMBL/GenBank/DDBJ whole genome shotgun (WGS) entry which is preliminary data.</text>
</comment>
<feature type="domain" description="Anticodon-binding" evidence="2">
    <location>
        <begin position="88"/>
        <end position="143"/>
    </location>
</feature>
<feature type="compositionally biased region" description="Acidic residues" evidence="1">
    <location>
        <begin position="433"/>
        <end position="442"/>
    </location>
</feature>
<proteinExistence type="predicted"/>
<organism evidence="3 4">
    <name type="scientific">Edaphochlamys debaryana</name>
    <dbReference type="NCBI Taxonomy" id="47281"/>
    <lineage>
        <taxon>Eukaryota</taxon>
        <taxon>Viridiplantae</taxon>
        <taxon>Chlorophyta</taxon>
        <taxon>core chlorophytes</taxon>
        <taxon>Chlorophyceae</taxon>
        <taxon>CS clade</taxon>
        <taxon>Chlamydomonadales</taxon>
        <taxon>Chlamydomonadales incertae sedis</taxon>
        <taxon>Edaphochlamys</taxon>
    </lineage>
</organism>
<feature type="region of interest" description="Disordered" evidence="1">
    <location>
        <begin position="386"/>
        <end position="446"/>
    </location>
</feature>
<dbReference type="SUPFAM" id="SSF53335">
    <property type="entry name" value="S-adenosyl-L-methionine-dependent methyltransferases"/>
    <property type="match status" value="1"/>
</dbReference>
<feature type="region of interest" description="Disordered" evidence="1">
    <location>
        <begin position="624"/>
        <end position="645"/>
    </location>
</feature>
<dbReference type="PANTHER" id="PTHR14741:SF32">
    <property type="entry name" value="TRIMETHYLGUANOSINE SYNTHASE"/>
    <property type="match status" value="1"/>
</dbReference>
<dbReference type="EMBL" id="JAEHOE010000111">
    <property type="protein sequence ID" value="KAG2486549.1"/>
    <property type="molecule type" value="Genomic_DNA"/>
</dbReference>
<reference evidence="3" key="1">
    <citation type="journal article" date="2020" name="bioRxiv">
        <title>Comparative genomics of Chlamydomonas.</title>
        <authorList>
            <person name="Craig R.J."/>
            <person name="Hasan A.R."/>
            <person name="Ness R.W."/>
            <person name="Keightley P.D."/>
        </authorList>
    </citation>
    <scope>NUCLEOTIDE SEQUENCE</scope>
    <source>
        <strain evidence="3">CCAP 11/70</strain>
    </source>
</reference>
<keyword evidence="4" id="KW-1185">Reference proteome</keyword>
<dbReference type="InterPro" id="IPR029063">
    <property type="entry name" value="SAM-dependent_MTases_sf"/>
</dbReference>
<feature type="compositionally biased region" description="Basic and acidic residues" evidence="1">
    <location>
        <begin position="632"/>
        <end position="645"/>
    </location>
</feature>
<dbReference type="InterPro" id="IPR004154">
    <property type="entry name" value="Anticodon-bd"/>
</dbReference>
<dbReference type="GO" id="GO:0071164">
    <property type="term" value="F:RNA cap trimethylguanosine synthase activity"/>
    <property type="evidence" value="ECO:0007669"/>
    <property type="project" value="TreeGrafter"/>
</dbReference>
<dbReference type="Pfam" id="PF03129">
    <property type="entry name" value="HGTP_anticodon"/>
    <property type="match status" value="1"/>
</dbReference>
<dbReference type="InterPro" id="IPR036621">
    <property type="entry name" value="Anticodon-bd_dom_sf"/>
</dbReference>
<accession>A0A836BT70</accession>
<dbReference type="AlphaFoldDB" id="A0A836BT70"/>
<evidence type="ECO:0000313" key="4">
    <source>
        <dbReference type="Proteomes" id="UP000612055"/>
    </source>
</evidence>
<protein>
    <recommendedName>
        <fullName evidence="2">Anticodon-binding domain-containing protein</fullName>
    </recommendedName>
</protein>
<dbReference type="PANTHER" id="PTHR14741">
    <property type="entry name" value="S-ADENOSYLMETHIONINE-DEPENDENT METHYLTRANSFERASE RELATED"/>
    <property type="match status" value="1"/>
</dbReference>
<feature type="compositionally biased region" description="Basic and acidic residues" evidence="1">
    <location>
        <begin position="710"/>
        <end position="724"/>
    </location>
</feature>
<evidence type="ECO:0000256" key="1">
    <source>
        <dbReference type="SAM" id="MobiDB-lite"/>
    </source>
</evidence>
<evidence type="ECO:0000259" key="2">
    <source>
        <dbReference type="Pfam" id="PF03129"/>
    </source>
</evidence>
<evidence type="ECO:0000313" key="3">
    <source>
        <dbReference type="EMBL" id="KAG2486549.1"/>
    </source>
</evidence>
<feature type="region of interest" description="Disordered" evidence="1">
    <location>
        <begin position="170"/>
        <end position="193"/>
    </location>
</feature>